<dbReference type="Proteomes" id="UP000006038">
    <property type="component" value="Chromosome 1"/>
</dbReference>
<evidence type="ECO:0000313" key="1">
    <source>
        <dbReference type="EnsemblPlants" id="OB01G43470.1"/>
    </source>
</evidence>
<proteinExistence type="predicted"/>
<dbReference type="EnsemblPlants" id="OB01G43470.1">
    <property type="protein sequence ID" value="OB01G43470.1"/>
    <property type="gene ID" value="OB01G43470"/>
</dbReference>
<reference evidence="1" key="1">
    <citation type="journal article" date="2013" name="Nat. Commun.">
        <title>Whole-genome sequencing of Oryza brachyantha reveals mechanisms underlying Oryza genome evolution.</title>
        <authorList>
            <person name="Chen J."/>
            <person name="Huang Q."/>
            <person name="Gao D."/>
            <person name="Wang J."/>
            <person name="Lang Y."/>
            <person name="Liu T."/>
            <person name="Li B."/>
            <person name="Bai Z."/>
            <person name="Luis Goicoechea J."/>
            <person name="Liang C."/>
            <person name="Chen C."/>
            <person name="Zhang W."/>
            <person name="Sun S."/>
            <person name="Liao Y."/>
            <person name="Zhang X."/>
            <person name="Yang L."/>
            <person name="Song C."/>
            <person name="Wang M."/>
            <person name="Shi J."/>
            <person name="Liu G."/>
            <person name="Liu J."/>
            <person name="Zhou H."/>
            <person name="Zhou W."/>
            <person name="Yu Q."/>
            <person name="An N."/>
            <person name="Chen Y."/>
            <person name="Cai Q."/>
            <person name="Wang B."/>
            <person name="Liu B."/>
            <person name="Min J."/>
            <person name="Huang Y."/>
            <person name="Wu H."/>
            <person name="Li Z."/>
            <person name="Zhang Y."/>
            <person name="Yin Y."/>
            <person name="Song W."/>
            <person name="Jiang J."/>
            <person name="Jackson S.A."/>
            <person name="Wing R.A."/>
            <person name="Wang J."/>
            <person name="Chen M."/>
        </authorList>
    </citation>
    <scope>NUCLEOTIDE SEQUENCE [LARGE SCALE GENOMIC DNA]</scope>
    <source>
        <strain evidence="1">cv. IRGC 101232</strain>
    </source>
</reference>
<dbReference type="HOGENOM" id="CLU_1828278_0_0_1"/>
<evidence type="ECO:0000313" key="2">
    <source>
        <dbReference type="Proteomes" id="UP000006038"/>
    </source>
</evidence>
<accession>J3L541</accession>
<dbReference type="AlphaFoldDB" id="J3L541"/>
<reference evidence="1" key="2">
    <citation type="submission" date="2013-04" db="UniProtKB">
        <authorList>
            <consortium name="EnsemblPlants"/>
        </authorList>
    </citation>
    <scope>IDENTIFICATION</scope>
</reference>
<name>J3L541_ORYBR</name>
<dbReference type="Gramene" id="OB01G43470.1">
    <property type="protein sequence ID" value="OB01G43470.1"/>
    <property type="gene ID" value="OB01G43470"/>
</dbReference>
<organism evidence="1">
    <name type="scientific">Oryza brachyantha</name>
    <name type="common">malo sina</name>
    <dbReference type="NCBI Taxonomy" id="4533"/>
    <lineage>
        <taxon>Eukaryota</taxon>
        <taxon>Viridiplantae</taxon>
        <taxon>Streptophyta</taxon>
        <taxon>Embryophyta</taxon>
        <taxon>Tracheophyta</taxon>
        <taxon>Spermatophyta</taxon>
        <taxon>Magnoliopsida</taxon>
        <taxon>Liliopsida</taxon>
        <taxon>Poales</taxon>
        <taxon>Poaceae</taxon>
        <taxon>BOP clade</taxon>
        <taxon>Oryzoideae</taxon>
        <taxon>Oryzeae</taxon>
        <taxon>Oryzinae</taxon>
        <taxon>Oryza</taxon>
    </lineage>
</organism>
<keyword evidence="2" id="KW-1185">Reference proteome</keyword>
<protein>
    <submittedName>
        <fullName evidence="1">Uncharacterized protein</fullName>
    </submittedName>
</protein>
<sequence>MLSTLSPLSFLAYDCIDGFSYNRMPGQFKVCRSNFRSHLVISSSTDPNLNREKELTDVETFTKGYIVSCKGLKSSVDMNGMPDSRFMRQTCMLVSGATVIASFQTVFDGFQFVKFTSVQKLTPMWSPNRNGEPFFDELSSS</sequence>